<evidence type="ECO:0000313" key="4">
    <source>
        <dbReference type="Proteomes" id="UP000218934"/>
    </source>
</evidence>
<dbReference type="EMBL" id="NWUF01000045">
    <property type="protein sequence ID" value="PCE39794.1"/>
    <property type="molecule type" value="Genomic_DNA"/>
</dbReference>
<dbReference type="KEGG" id="rdi:CMV14_09860"/>
<dbReference type="AlphaFoldDB" id="A0A2A4FQ02"/>
<proteinExistence type="inferred from homology"/>
<dbReference type="CDD" id="cd16282">
    <property type="entry name" value="metallo-hydrolase-like_MBL-fold"/>
    <property type="match status" value="1"/>
</dbReference>
<accession>A0A2A4FQ02</accession>
<dbReference type="GO" id="GO:0016787">
    <property type="term" value="F:hydrolase activity"/>
    <property type="evidence" value="ECO:0007669"/>
    <property type="project" value="UniProtKB-KW"/>
</dbReference>
<dbReference type="SMART" id="SM00849">
    <property type="entry name" value="Lactamase_B"/>
    <property type="match status" value="1"/>
</dbReference>
<comment type="caution">
    <text evidence="3">The sequence shown here is derived from an EMBL/GenBank/DDBJ whole genome shotgun (WGS) entry which is preliminary data.</text>
</comment>
<dbReference type="RefSeq" id="WP_066969827.1">
    <property type="nucleotide sequence ID" value="NZ_CP023449.1"/>
</dbReference>
<evidence type="ECO:0000256" key="1">
    <source>
        <dbReference type="ARBA" id="ARBA00005250"/>
    </source>
</evidence>
<evidence type="ECO:0000259" key="2">
    <source>
        <dbReference type="SMART" id="SM00849"/>
    </source>
</evidence>
<name>A0A2A4FQ02_9SPHN</name>
<keyword evidence="3" id="KW-0378">Hydrolase</keyword>
<dbReference type="InterPro" id="IPR050855">
    <property type="entry name" value="NDM-1-like"/>
</dbReference>
<dbReference type="OrthoDB" id="7203514at2"/>
<sequence>MSAQTFSKGLHDLGNGSGAWAWLMPTGGWNQSNAGLITDGDEALLVDTLVDERLTAEMLDAMRSRTGFGADNIGTLVNTNENSNHSWGNRLLVNATIYASEPSALEMAEDTGPQQIGKLLGAAGGMGELGQWFLDRWGGHQFEGLEVRPPDRSFTGQLSLKVGDKDVHLIQVGPASTPGDVIVHSPADRVVFAGDALFVGNTPFTWNSSVTSWIAACDRIMALDADVIVPGHGPLTDKAGVKRMQDYLRFVDRETRRRHAAGMDSWQTAQEIAEELARGELGHWPDGGRLAITVGTIFREIEADDAPPNLIEFFSRAQQLDKKLAAN</sequence>
<dbReference type="Gene3D" id="3.60.15.10">
    <property type="entry name" value="Ribonuclease Z/Hydroxyacylglutathione hydrolase-like"/>
    <property type="match status" value="1"/>
</dbReference>
<comment type="similarity">
    <text evidence="1">Belongs to the metallo-beta-lactamase superfamily. Class-B beta-lactamase family.</text>
</comment>
<dbReference type="GO" id="GO:0017001">
    <property type="term" value="P:antibiotic catabolic process"/>
    <property type="evidence" value="ECO:0007669"/>
    <property type="project" value="UniProtKB-ARBA"/>
</dbReference>
<reference evidence="3 4" key="1">
    <citation type="submission" date="2017-09" db="EMBL/GenBank/DDBJ databases">
        <title>The Catabolism of 3,6-Dichlorosalicylic acid is Initiated by the Cytochrome P450 Monooxygenase DsmABC in Rhizorhabdus dicambivorans Ndbn-20.</title>
        <authorList>
            <person name="Na L."/>
        </authorList>
    </citation>
    <scope>NUCLEOTIDE SEQUENCE [LARGE SCALE GENOMIC DNA]</scope>
    <source>
        <strain evidence="3 4">Ndbn-20m</strain>
    </source>
</reference>
<dbReference type="InterPro" id="IPR036866">
    <property type="entry name" value="RibonucZ/Hydroxyglut_hydro"/>
</dbReference>
<organism evidence="3 4">
    <name type="scientific">Rhizorhabdus dicambivorans</name>
    <dbReference type="NCBI Taxonomy" id="1850238"/>
    <lineage>
        <taxon>Bacteria</taxon>
        <taxon>Pseudomonadati</taxon>
        <taxon>Pseudomonadota</taxon>
        <taxon>Alphaproteobacteria</taxon>
        <taxon>Sphingomonadales</taxon>
        <taxon>Sphingomonadaceae</taxon>
        <taxon>Rhizorhabdus</taxon>
    </lineage>
</organism>
<protein>
    <submittedName>
        <fullName evidence="3">MBL fold metallo-hydrolase</fullName>
    </submittedName>
</protein>
<dbReference type="Proteomes" id="UP000218934">
    <property type="component" value="Unassembled WGS sequence"/>
</dbReference>
<evidence type="ECO:0000313" key="3">
    <source>
        <dbReference type="EMBL" id="PCE39794.1"/>
    </source>
</evidence>
<feature type="domain" description="Metallo-beta-lactamase" evidence="2">
    <location>
        <begin position="31"/>
        <end position="232"/>
    </location>
</feature>
<dbReference type="SUPFAM" id="SSF56281">
    <property type="entry name" value="Metallo-hydrolase/oxidoreductase"/>
    <property type="match status" value="1"/>
</dbReference>
<keyword evidence="4" id="KW-1185">Reference proteome</keyword>
<dbReference type="InterPro" id="IPR001279">
    <property type="entry name" value="Metallo-B-lactamas"/>
</dbReference>
<dbReference type="PANTHER" id="PTHR42951:SF4">
    <property type="entry name" value="ACYL-COENZYME A THIOESTERASE MBLAC2"/>
    <property type="match status" value="1"/>
</dbReference>
<gene>
    <name evidence="3" type="ORF">COO09_23610</name>
</gene>
<dbReference type="PANTHER" id="PTHR42951">
    <property type="entry name" value="METALLO-BETA-LACTAMASE DOMAIN-CONTAINING"/>
    <property type="match status" value="1"/>
</dbReference>
<dbReference type="Pfam" id="PF00753">
    <property type="entry name" value="Lactamase_B"/>
    <property type="match status" value="1"/>
</dbReference>